<protein>
    <submittedName>
        <fullName evidence="2">Diversity-generating retroelement protein Avd</fullName>
    </submittedName>
</protein>
<dbReference type="NCBIfam" id="NF033474">
    <property type="entry name" value="DivGenRetAVD"/>
    <property type="match status" value="1"/>
</dbReference>
<dbReference type="Pfam" id="PF22296">
    <property type="entry name" value="bAvd"/>
    <property type="match status" value="1"/>
</dbReference>
<dbReference type="InterPro" id="IPR036583">
    <property type="entry name" value="23S_rRNA_IVS_sf"/>
</dbReference>
<reference evidence="3" key="1">
    <citation type="submission" date="2023-07" db="EMBL/GenBank/DDBJ databases">
        <title>The carbon used by Thiothrix.</title>
        <authorList>
            <person name="Chen L."/>
        </authorList>
    </citation>
    <scope>NUCLEOTIDE SEQUENCE [LARGE SCALE GENOMIC DNA]</scope>
</reference>
<dbReference type="EMBL" id="JAYMYJ010000105">
    <property type="protein sequence ID" value="MEB4591474.1"/>
    <property type="molecule type" value="Genomic_DNA"/>
</dbReference>
<dbReference type="RefSeq" id="WP_324695098.1">
    <property type="nucleotide sequence ID" value="NZ_JAYMYJ010000105.1"/>
</dbReference>
<gene>
    <name evidence="2" type="primary">avd</name>
    <name evidence="2" type="ORF">VSS37_10825</name>
</gene>
<feature type="domain" description="bAvd-like" evidence="1">
    <location>
        <begin position="17"/>
        <end position="115"/>
    </location>
</feature>
<accession>A0ABU6CXB9</accession>
<dbReference type="Proteomes" id="UP001308005">
    <property type="component" value="Unassembled WGS sequence"/>
</dbReference>
<organism evidence="2 3">
    <name type="scientific">Candidatus Thiothrix phosphatis</name>
    <dbReference type="NCBI Taxonomy" id="3112415"/>
    <lineage>
        <taxon>Bacteria</taxon>
        <taxon>Pseudomonadati</taxon>
        <taxon>Pseudomonadota</taxon>
        <taxon>Gammaproteobacteria</taxon>
        <taxon>Thiotrichales</taxon>
        <taxon>Thiotrichaceae</taxon>
        <taxon>Thiothrix</taxon>
    </lineage>
</organism>
<proteinExistence type="predicted"/>
<dbReference type="CDD" id="cd16376">
    <property type="entry name" value="Avd_like"/>
    <property type="match status" value="1"/>
</dbReference>
<name>A0ABU6CXB9_9GAMM</name>
<evidence type="ECO:0000313" key="2">
    <source>
        <dbReference type="EMBL" id="MEB4591474.1"/>
    </source>
</evidence>
<dbReference type="InterPro" id="IPR055360">
    <property type="entry name" value="bAvd"/>
</dbReference>
<comment type="caution">
    <text evidence="2">The sequence shown here is derived from an EMBL/GenBank/DDBJ whole genome shotgun (WGS) entry which is preliminary data.</text>
</comment>
<evidence type="ECO:0000313" key="3">
    <source>
        <dbReference type="Proteomes" id="UP001308005"/>
    </source>
</evidence>
<evidence type="ECO:0000259" key="1">
    <source>
        <dbReference type="Pfam" id="PF22296"/>
    </source>
</evidence>
<dbReference type="Gene3D" id="1.20.1440.60">
    <property type="entry name" value="23S rRNA-intervening sequence"/>
    <property type="match status" value="1"/>
</dbReference>
<sequence length="116" mass="13511">MDKKQPSSSVPQAVHDCRNLIKWMIPHIDKLPRNRRFTLGERLENRLLLILESLVTAAYVPNKRSFLFQANRDLAVCRHLWRLCYDFRAIPLNSYQFGGKLMLELGKQVGGWMKAA</sequence>
<keyword evidence="3" id="KW-1185">Reference proteome</keyword>